<evidence type="ECO:0000313" key="2">
    <source>
        <dbReference type="EMBL" id="KAK8893013.1"/>
    </source>
</evidence>
<dbReference type="Proteomes" id="UP001470230">
    <property type="component" value="Unassembled WGS sequence"/>
</dbReference>
<dbReference type="PANTHER" id="PTHR45661:SF3">
    <property type="entry name" value="IG-LIKE DOMAIN-CONTAINING PROTEIN"/>
    <property type="match status" value="1"/>
</dbReference>
<dbReference type="InterPro" id="IPR032675">
    <property type="entry name" value="LRR_dom_sf"/>
</dbReference>
<reference evidence="2 3" key="1">
    <citation type="submission" date="2024-04" db="EMBL/GenBank/DDBJ databases">
        <title>Tritrichomonas musculus Genome.</title>
        <authorList>
            <person name="Alves-Ferreira E."/>
            <person name="Grigg M."/>
            <person name="Lorenzi H."/>
            <person name="Galac M."/>
        </authorList>
    </citation>
    <scope>NUCLEOTIDE SEQUENCE [LARGE SCALE GENOMIC DNA]</scope>
    <source>
        <strain evidence="2 3">EAF2021</strain>
    </source>
</reference>
<dbReference type="Pfam" id="PF13306">
    <property type="entry name" value="LRR_5"/>
    <property type="match status" value="14"/>
</dbReference>
<dbReference type="EMBL" id="JAPFFF010000004">
    <property type="protein sequence ID" value="KAK8893013.1"/>
    <property type="molecule type" value="Genomic_DNA"/>
</dbReference>
<dbReference type="Gene3D" id="3.80.10.10">
    <property type="entry name" value="Ribonuclease Inhibitor"/>
    <property type="match status" value="14"/>
</dbReference>
<organism evidence="2 3">
    <name type="scientific">Tritrichomonas musculus</name>
    <dbReference type="NCBI Taxonomy" id="1915356"/>
    <lineage>
        <taxon>Eukaryota</taxon>
        <taxon>Metamonada</taxon>
        <taxon>Parabasalia</taxon>
        <taxon>Tritrichomonadida</taxon>
        <taxon>Tritrichomonadidae</taxon>
        <taxon>Tritrichomonas</taxon>
    </lineage>
</organism>
<accession>A0ABR2KQA6</accession>
<dbReference type="PANTHER" id="PTHR45661">
    <property type="entry name" value="SURFACE ANTIGEN"/>
    <property type="match status" value="1"/>
</dbReference>
<comment type="caution">
    <text evidence="2">The sequence shown here is derived from an EMBL/GenBank/DDBJ whole genome shotgun (WGS) entry which is preliminary data.</text>
</comment>
<proteinExistence type="predicted"/>
<dbReference type="InterPro" id="IPR053139">
    <property type="entry name" value="Surface_bspA-like"/>
</dbReference>
<feature type="region of interest" description="Disordered" evidence="1">
    <location>
        <begin position="2185"/>
        <end position="2276"/>
    </location>
</feature>
<feature type="compositionally biased region" description="Polar residues" evidence="1">
    <location>
        <begin position="2234"/>
        <end position="2251"/>
    </location>
</feature>
<protein>
    <recommendedName>
        <fullName evidence="4">Surface antigen BspA-like</fullName>
    </recommendedName>
</protein>
<sequence length="3260" mass="372684">MQKSKAKNKNVSEFTPPEPKFIERVNDYDKKISEDDLKKIIIIPRYYFHNAFSDYIYEINFSKDSKLQEINALSFSIPPNVDGDRNISNKIFMHIYSHLYSIVFPPSLQKINSYSMGGCPYLNQIQFLKDDNNENFLRSIGDNAFTDTKIESIIIPDHIENIGSNCFPKTLKTIEFENGCPLLNNLGKRTFSNTQIEKIALPKNVRPFIDSNSFLMCRNLKDIIFDQYQNDEEELDQEELDENYCSLMLGQTQVEKLEIFKTNINLFSFYNTPKLTTISIRKSGDASYIKTKGVVYTKSKEKLIAAERNVKSATISSNCKIISNFAFNMKCFEKVSFEKNSKLYKISVFAFSESGIKSITIPDSVKIINDGAFYHCQNLKTVELGNLTESIGYSAFSGTNITSIKIPKTVIEIGIACFYKCSKLSQVDFEEESNLAKILSFAFSETSISTISIPKSVKKIDDYCFMNCKKLKKINIDEESILKKIGNECFCGTQVTEFHLPSTVKKCHFSLTKAKVISIKNGGLLKDVAYFQALQITEFCIPPTVEAISPYAFYECSNLAVVKMVDVSNSMLDCIHRGAFLDCQSLKEFEVPKTVKYFGPNSFKNCVNLKIKISISTDQFVTVKKSAFQNSGIISFECQSKHVSVNDSAFQDCSNLKRFSSEAARKLHLGHLAFMNCSSLSTVKINQDVPFIFLGASCFENSGIKEFDIPNSLDNILNCCFKNCKKLTNVNIKDDSCLLSFADEAFYGSKIKSIKIPLLAQEINESCFENCKDLKKVTLPKNEKTKYFYFGERCFACSGVESLHFPIGRWDFQKECFYNCKNLKNVTFSEYAIIYQILQGAFESTAIESIIFPIIRERIRLDVIFYEHAFRNCKQLRSVTFTSYYKVIPWVFAGCDNLSEINVNEKVMFTFEGTSFDNNLENILIVKNFGNKEAINAFFTCSELSYSYFPHFDFRNTMLMNENSHLSFNFYKKFDSEYHNFEHYYNKAQKETDDDKVFVRTVEKINNGYYLENGKKLFFCDFSTQSLSVPKKTEIIKSRAFTFTNLKKINFEEGSKLTKIKNFVFENLQIEEISIPDSVISIGESAFRDCKELKVVNISKASQLTTIGKSAFEKVAIEKFTFPSNLRTVDEYAFYRCEKLAMIENYSNEITFGDNSFYGSSISTIKFPSKSTFEYSSFKKCNNLKKLTFLSKPKEIIFGEESFAFSGLEELDFDCIVDIQPNAFIYCKSLKQVSFKGKNIKCDMSSFSNSNIESFIMNNKSPVQYYTSNQIITDVFTANIEKISFVLKMVNFWDDKETTVKHFMNHKCYALDNELVEADLIDNSSLTEKLQPGKTVQIKKNEILRVPSNVKKLNFQTVPHIKKIQWGTNCMVDDLGPEGLFRYYNLIEITIPKLVRKIPAHSFEHCHYLKVVQFDEDSLLEEIEEFGFASTGIEKINLPKSLKIIGSHSFFDCHKLKEVSFEGEIIGEEAFSRTGLTTFNLSNHTKTIETGAFQYCRKLTTFNIDIELSELCEIGSYSFSETSITEINIPAGVTTIKGFTFDGCVFLQKITFSNDSKLSKIERFAFSGDLSLEKIVIPSSLFEHFKDHATIYDNFYSFYFECYSSFYYLNKRLMTFEGLEIDTRIANEDDAACCCFITASDKYNVNPNCFTENNCYVINNELIYANTFDNSLLYSKKAGNEDQNNDQIKENEILRVPSNVKKLNFNIISHIKKIQWGTNCMVNDLGPEGLFRYYNLIEITIPKNVKKIPAHSFENCHFLKVVQFQEGSKLKEIEEFGFANTRIERIDLPKSLKIVGSHSFFKCRDLKEVSFEGGVIGDEAFSMAGLTTFNLSNHTKTIGNGAFQYCRKLTTFNIDIEKSKLSELGSFSFAETSITEINIPPGIKTIKKSTFNGCQFLKAVTFPIKSKLEKVEDYSFAGTLSLETINLPKTFKTLSFKAFINTPSLLYIMNKPNPNFRVLKNYSVYGKDGSIIFVPRNLTKFRVLEDCHIVHSGTFCGPNLERVSFSDNSLISIEECAFAHSTALKRVHLPNSLRSIGDECFIDCQSLERLDFEPVTKIKEIPKFCFAFSGLKNIRLPLSVEIIQDSSFCNCHNLKSVNLIDTNAKYIGNNAFSDCKLNEIKLPSSVRFIGINAFAGNRSLRLIDMSNIKVDIKDTSQLPVLGFLRQISRSKRLLKKAISKFVERQALKRNENDENNQQQQQQENENGKEQAMIQPPAPLNMISKKNPVIVKPGGNSTRPTSSRVASQSKISNAPLPVLPPAEDGQNKSPRKINRSEKPAVNFNEKDFIEEDIDDTIDTAPICFVHDFAFSHSSVKLFNFDLDEYKWFSFFDYCRRIDLFHVNKDIHLSIQKMAKQRANSLSGCLFKIKSLDSQESDFKIPMLIEASARRTMKMLNPFSFMNFHKLTNITLDDSIQVSEIPKFCFAYSRLKEITIPSSVAVISESAFYSCTSLRKVIFSKESNLQEIKNFAFFECKKLLSINLPDKLEIIPKRCFALSGLKSIKLPKSTKIVDSMAFYGCSKLAKVAFNKGIKTLNEYSFANDILLESIELPDSLTTIKSYSFSNCCNLKEVKTTENTNLIEIFNGSFENTIIESLAVNRNAKKLFEPTCVPFLNSITFCKGKPTNFIQNQSGLIFESIKNKPSFYTLLFAPKKLDKLQINKNCFCFSKGLLDDMNNLEKIEVTKEVTDICIYEFPSYNHLRSKVKEIRINSKSSTLGENIFSYFNSLEIVEFNSKMTNLKIFKHAFLSCPNLCKVKIPCSCVSIGEGAFKNCIKLEDVEIDSKSSIEVIKKEAFYNCSSLSSIVIPSSVAMIEEASFMNCSKLEKVEIDEKSELKTIQKNAFRNCTSLTSFVLPSKCSFVGPSCFMDCAKLTSFKYEGSDLSSINCRTFFNCSSLAKIKFTHLTSKSYRSLGDDEEDDDNKYCEEEDENEFYVFNINDEAFMNCSSLKEVVFEDNKKVTKLKTAFIYPPKVAMQWVRKRAFCNCKALTKASFFLIDLGCFDEKAFENCSSLKTIEINSRFWKFLVTENKRRNAFLGTNGQLKIKLLDNGKLTDIPVKIDSKPEKYREKRHFKKYLSSLKKPIIENSIVSEKVDDTKSDKKLNRNYAGLLFYTVEIKNDLEPPKVNDSHRIVSEKPSKKSKKVGKINQEEKKVYKIDKIKRKRHFKEHLSFLNRSFLIWPDLNEKEKNCDAQILHYIKLDQYGICVPKMTEAPGPCYYSCNFLYGTIPIRIGHRCSPLYHQQDTPTEYNYDVPESKIPLII</sequence>
<gene>
    <name evidence="2" type="ORF">M9Y10_030270</name>
</gene>
<feature type="compositionally biased region" description="Low complexity" evidence="1">
    <location>
        <begin position="2195"/>
        <end position="2204"/>
    </location>
</feature>
<keyword evidence="3" id="KW-1185">Reference proteome</keyword>
<evidence type="ECO:0000256" key="1">
    <source>
        <dbReference type="SAM" id="MobiDB-lite"/>
    </source>
</evidence>
<evidence type="ECO:0008006" key="4">
    <source>
        <dbReference type="Google" id="ProtNLM"/>
    </source>
</evidence>
<dbReference type="InterPro" id="IPR026906">
    <property type="entry name" value="LRR_5"/>
</dbReference>
<feature type="region of interest" description="Disordered" evidence="1">
    <location>
        <begin position="3124"/>
        <end position="3144"/>
    </location>
</feature>
<evidence type="ECO:0000313" key="3">
    <source>
        <dbReference type="Proteomes" id="UP001470230"/>
    </source>
</evidence>
<feature type="compositionally biased region" description="Basic and acidic residues" evidence="1">
    <location>
        <begin position="3124"/>
        <end position="3136"/>
    </location>
</feature>
<dbReference type="SUPFAM" id="SSF52058">
    <property type="entry name" value="L domain-like"/>
    <property type="match status" value="9"/>
</dbReference>
<name>A0ABR2KQA6_9EUKA</name>